<name>A0A8S5P9Y3_9CAUD</name>
<reference evidence="1" key="1">
    <citation type="journal article" date="2021" name="Proc. Natl. Acad. Sci. U.S.A.">
        <title>A Catalog of Tens of Thousands of Viruses from Human Metagenomes Reveals Hidden Associations with Chronic Diseases.</title>
        <authorList>
            <person name="Tisza M.J."/>
            <person name="Buck C.B."/>
        </authorList>
    </citation>
    <scope>NUCLEOTIDE SEQUENCE</scope>
    <source>
        <strain evidence="1">CtCeQ13</strain>
    </source>
</reference>
<sequence length="73" mass="8269">MNVLEQRQAEAVVSIAKTLRSPDWEQRRYEIAKDILPHTILLEYYGKGLERGVKDAVMIADALIAELKKGGEE</sequence>
<organism evidence="1">
    <name type="scientific">Siphoviridae sp. ctCeQ13</name>
    <dbReference type="NCBI Taxonomy" id="2825380"/>
    <lineage>
        <taxon>Viruses</taxon>
        <taxon>Duplodnaviria</taxon>
        <taxon>Heunggongvirae</taxon>
        <taxon>Uroviricota</taxon>
        <taxon>Caudoviricetes</taxon>
    </lineage>
</organism>
<protein>
    <submittedName>
        <fullName evidence="1">Uncharacterized protein</fullName>
    </submittedName>
</protein>
<proteinExistence type="predicted"/>
<accession>A0A8S5P9Y3</accession>
<evidence type="ECO:0000313" key="1">
    <source>
        <dbReference type="EMBL" id="DAE03991.1"/>
    </source>
</evidence>
<dbReference type="EMBL" id="BK015381">
    <property type="protein sequence ID" value="DAE03991.1"/>
    <property type="molecule type" value="Genomic_DNA"/>
</dbReference>